<protein>
    <submittedName>
        <fullName evidence="6">4Fe-4S ferredoxin iron-sulfur binding domain-containing protein</fullName>
    </submittedName>
</protein>
<dbReference type="EMBL" id="AGJL01000003">
    <property type="protein sequence ID" value="EHP89134.1"/>
    <property type="molecule type" value="Genomic_DNA"/>
</dbReference>
<reference evidence="6 7" key="1">
    <citation type="submission" date="2011-09" db="EMBL/GenBank/DDBJ databases">
        <title>The draft genome of Methanotorris formicicus Mc-S-70.</title>
        <authorList>
            <consortium name="US DOE Joint Genome Institute (JGI-PGF)"/>
            <person name="Lucas S."/>
            <person name="Han J."/>
            <person name="Lapidus A."/>
            <person name="Cheng J.-F."/>
            <person name="Goodwin L."/>
            <person name="Pitluck S."/>
            <person name="Peters L."/>
            <person name="Land M.L."/>
            <person name="Hauser L."/>
            <person name="Sieprawska-Lupa M."/>
            <person name="Takai K."/>
            <person name="Miyazaki J."/>
            <person name="Whitman W."/>
            <person name="Woyke T.J."/>
        </authorList>
    </citation>
    <scope>NUCLEOTIDE SEQUENCE [LARGE SCALE GENOMIC DNA]</scope>
    <source>
        <strain evidence="6 7">Mc-S-70</strain>
    </source>
</reference>
<dbReference type="Proteomes" id="UP000003706">
    <property type="component" value="Unassembled WGS sequence"/>
</dbReference>
<evidence type="ECO:0000256" key="2">
    <source>
        <dbReference type="ARBA" id="ARBA00022723"/>
    </source>
</evidence>
<feature type="domain" description="4Fe-4S ferredoxin-type" evidence="5">
    <location>
        <begin position="57"/>
        <end position="86"/>
    </location>
</feature>
<dbReference type="PATRIC" id="fig|647171.4.peg.189"/>
<keyword evidence="7" id="KW-1185">Reference proteome</keyword>
<sequence>MKILANVELCVSCGKCERICPNNGIFVIDGIPIKCMHCEKSPCLNVCPENAIERINGKVVLNKDKCVGCGLCMTVCPIGAIRFDLDVASKCNGCYDREEELCKLVCPTHALDELEHTIDNKQQNVISKFKKIYSYI</sequence>
<dbReference type="PROSITE" id="PS51379">
    <property type="entry name" value="4FE4S_FER_2"/>
    <property type="match status" value="2"/>
</dbReference>
<dbReference type="PANTHER" id="PTHR43177:SF3">
    <property type="entry name" value="PROTEIN NRFC HOMOLOG"/>
    <property type="match status" value="1"/>
</dbReference>
<dbReference type="GO" id="GO:0046872">
    <property type="term" value="F:metal ion binding"/>
    <property type="evidence" value="ECO:0007669"/>
    <property type="project" value="UniProtKB-KW"/>
</dbReference>
<evidence type="ECO:0000256" key="3">
    <source>
        <dbReference type="ARBA" id="ARBA00023004"/>
    </source>
</evidence>
<dbReference type="RefSeq" id="WP_007043638.1">
    <property type="nucleotide sequence ID" value="NZ_AGJL01000003.1"/>
</dbReference>
<dbReference type="PANTHER" id="PTHR43177">
    <property type="entry name" value="PROTEIN NRFC"/>
    <property type="match status" value="1"/>
</dbReference>
<organism evidence="6 7">
    <name type="scientific">Methanotorris formicicus Mc-S-70</name>
    <dbReference type="NCBI Taxonomy" id="647171"/>
    <lineage>
        <taxon>Archaea</taxon>
        <taxon>Methanobacteriati</taxon>
        <taxon>Methanobacteriota</taxon>
        <taxon>Methanomada group</taxon>
        <taxon>Methanococci</taxon>
        <taxon>Methanococcales</taxon>
        <taxon>Methanocaldococcaceae</taxon>
        <taxon>Methanotorris</taxon>
    </lineage>
</organism>
<dbReference type="InterPro" id="IPR017900">
    <property type="entry name" value="4Fe4S_Fe_S_CS"/>
</dbReference>
<keyword evidence="3" id="KW-0408">Iron</keyword>
<comment type="caution">
    <text evidence="6">The sequence shown here is derived from an EMBL/GenBank/DDBJ whole genome shotgun (WGS) entry which is preliminary data.</text>
</comment>
<accession>H1KWL9</accession>
<dbReference type="Gene3D" id="3.30.70.20">
    <property type="match status" value="1"/>
</dbReference>
<evidence type="ECO:0000256" key="4">
    <source>
        <dbReference type="ARBA" id="ARBA00023014"/>
    </source>
</evidence>
<evidence type="ECO:0000256" key="1">
    <source>
        <dbReference type="ARBA" id="ARBA00022485"/>
    </source>
</evidence>
<gene>
    <name evidence="6" type="ORF">MetfoDRAFT_0192</name>
</gene>
<evidence type="ECO:0000259" key="5">
    <source>
        <dbReference type="PROSITE" id="PS51379"/>
    </source>
</evidence>
<dbReference type="GO" id="GO:0016491">
    <property type="term" value="F:oxidoreductase activity"/>
    <property type="evidence" value="ECO:0007669"/>
    <property type="project" value="UniProtKB-ARBA"/>
</dbReference>
<dbReference type="InterPro" id="IPR050954">
    <property type="entry name" value="ET_IronSulfur_Cluster-Binding"/>
</dbReference>
<keyword evidence="1" id="KW-0004">4Fe-4S</keyword>
<keyword evidence="4" id="KW-0411">Iron-sulfur</keyword>
<dbReference type="PROSITE" id="PS00198">
    <property type="entry name" value="4FE4S_FER_1"/>
    <property type="match status" value="1"/>
</dbReference>
<dbReference type="OrthoDB" id="2837at2157"/>
<dbReference type="GO" id="GO:0051539">
    <property type="term" value="F:4 iron, 4 sulfur cluster binding"/>
    <property type="evidence" value="ECO:0007669"/>
    <property type="project" value="UniProtKB-KW"/>
</dbReference>
<evidence type="ECO:0000313" key="6">
    <source>
        <dbReference type="EMBL" id="EHP89134.1"/>
    </source>
</evidence>
<dbReference type="Pfam" id="PF00037">
    <property type="entry name" value="Fer4"/>
    <property type="match status" value="1"/>
</dbReference>
<dbReference type="STRING" id="647171.MetfoDRAFT_0192"/>
<dbReference type="Pfam" id="PF13247">
    <property type="entry name" value="Fer4_11"/>
    <property type="match status" value="1"/>
</dbReference>
<dbReference type="InterPro" id="IPR017896">
    <property type="entry name" value="4Fe4S_Fe-S-bd"/>
</dbReference>
<feature type="domain" description="4Fe-4S ferredoxin-type" evidence="5">
    <location>
        <begin position="1"/>
        <end position="30"/>
    </location>
</feature>
<proteinExistence type="predicted"/>
<evidence type="ECO:0000313" key="7">
    <source>
        <dbReference type="Proteomes" id="UP000003706"/>
    </source>
</evidence>
<dbReference type="AlphaFoldDB" id="H1KWL9"/>
<dbReference type="SUPFAM" id="SSF54862">
    <property type="entry name" value="4Fe-4S ferredoxins"/>
    <property type="match status" value="1"/>
</dbReference>
<keyword evidence="2" id="KW-0479">Metal-binding</keyword>
<name>H1KWL9_9EURY</name>